<reference evidence="4" key="2">
    <citation type="submission" date="2020-12" db="EMBL/GenBank/DDBJ databases">
        <title>New Spironucleus salmonicida genome in near-complete chromosomes.</title>
        <authorList>
            <person name="Xu F."/>
            <person name="Kurt Z."/>
            <person name="Jimenez-Gonzalez A."/>
            <person name="Astvaldsson A."/>
            <person name="Andersson J.O."/>
            <person name="Svard S.G."/>
        </authorList>
    </citation>
    <scope>NUCLEOTIDE SEQUENCE</scope>
    <source>
        <strain evidence="4">ATCC 50377</strain>
    </source>
</reference>
<dbReference type="AlphaFoldDB" id="V6LXU6"/>
<evidence type="ECO:0000313" key="4">
    <source>
        <dbReference type="EMBL" id="KAH0571452.1"/>
    </source>
</evidence>
<proteinExistence type="predicted"/>
<dbReference type="SMART" id="SM00240">
    <property type="entry name" value="FHA"/>
    <property type="match status" value="1"/>
</dbReference>
<organism evidence="3">
    <name type="scientific">Spironucleus salmonicida</name>
    <dbReference type="NCBI Taxonomy" id="348837"/>
    <lineage>
        <taxon>Eukaryota</taxon>
        <taxon>Metamonada</taxon>
        <taxon>Diplomonadida</taxon>
        <taxon>Hexamitidae</taxon>
        <taxon>Hexamitinae</taxon>
        <taxon>Spironucleus</taxon>
    </lineage>
</organism>
<evidence type="ECO:0000256" key="1">
    <source>
        <dbReference type="SAM" id="Coils"/>
    </source>
</evidence>
<dbReference type="SUPFAM" id="SSF49879">
    <property type="entry name" value="SMAD/FHA domain"/>
    <property type="match status" value="1"/>
</dbReference>
<dbReference type="InterPro" id="IPR008984">
    <property type="entry name" value="SMAD_FHA_dom_sf"/>
</dbReference>
<name>V6LXU6_9EUKA</name>
<dbReference type="Gene3D" id="2.60.200.20">
    <property type="match status" value="1"/>
</dbReference>
<evidence type="ECO:0000259" key="2">
    <source>
        <dbReference type="PROSITE" id="PS50006"/>
    </source>
</evidence>
<dbReference type="OrthoDB" id="308536at2759"/>
<dbReference type="Proteomes" id="UP000018208">
    <property type="component" value="Unassembled WGS sequence"/>
</dbReference>
<keyword evidence="1" id="KW-0175">Coiled coil</keyword>
<feature type="coiled-coil region" evidence="1">
    <location>
        <begin position="315"/>
        <end position="342"/>
    </location>
</feature>
<dbReference type="InterPro" id="IPR000253">
    <property type="entry name" value="FHA_dom"/>
</dbReference>
<dbReference type="InterPro" id="IPR050923">
    <property type="entry name" value="Cell_Proc_Reg/RNA_Proc"/>
</dbReference>
<protein>
    <submittedName>
        <fullName evidence="3">FHA domain-containing protein</fullName>
    </submittedName>
</protein>
<evidence type="ECO:0000313" key="3">
    <source>
        <dbReference type="EMBL" id="EST49462.1"/>
    </source>
</evidence>
<accession>V6LXU6</accession>
<sequence length="429" mass="50126">MLKSNKNSYLLSNITTIGRAESNDIVINSPLLSKFHAKILLDDMLIIDLQSKNGTFVGTLKIHNQHQNIKFGDYIKFGNYDEVFQLLEIDNFIQIKDKHLQDLEQKLQYKEEFQQQNMENMNICKNYEVVPHLASAILDKSDIKVQESGEVELLRDSFQTQNTIQQKTLLKKQQEVILAEEHVRQLQIQNQSLVDQLNQHKNETDTERKLLIVKLQKMTAQKVIDISILEQTVPIENKIYKLLNKQNIIDQKLTQQAMQYLQSLQQNNAYFNELQGIIKENEILKTNLIPIFELRQMQQQFFNKIKEDNEKQDYFKLLQEEIIQLQTENSLQQNQLKQLITDNQIIQSQLNIVQDHNSLLRQQLGSALNFEARSIQHIQVDNKLFRQIIDVNKTLSQFTAQVKSTSSIGDTRMMLLAIAKSFIHSHDVI</sequence>
<dbReference type="PANTHER" id="PTHR23308">
    <property type="entry name" value="NUCLEAR INHIBITOR OF PROTEIN PHOSPHATASE-1"/>
    <property type="match status" value="1"/>
</dbReference>
<dbReference type="CDD" id="cd00060">
    <property type="entry name" value="FHA"/>
    <property type="match status" value="1"/>
</dbReference>
<dbReference type="Pfam" id="PF00498">
    <property type="entry name" value="FHA"/>
    <property type="match status" value="1"/>
</dbReference>
<dbReference type="EMBL" id="AUWU02000006">
    <property type="protein sequence ID" value="KAH0571452.1"/>
    <property type="molecule type" value="Genomic_DNA"/>
</dbReference>
<evidence type="ECO:0000313" key="5">
    <source>
        <dbReference type="Proteomes" id="UP000018208"/>
    </source>
</evidence>
<reference evidence="3 4" key="1">
    <citation type="journal article" date="2014" name="PLoS Genet.">
        <title>The Genome of Spironucleus salmonicida Highlights a Fish Pathogen Adapted to Fluctuating Environments.</title>
        <authorList>
            <person name="Xu F."/>
            <person name="Jerlstrom-Hultqvist J."/>
            <person name="Einarsson E."/>
            <person name="Astvaldsson A."/>
            <person name="Svard S.G."/>
            <person name="Andersson J.O."/>
        </authorList>
    </citation>
    <scope>NUCLEOTIDE SEQUENCE</scope>
    <source>
        <strain evidence="4">ATCC 50377</strain>
    </source>
</reference>
<keyword evidence="5" id="KW-1185">Reference proteome</keyword>
<feature type="domain" description="FHA" evidence="2">
    <location>
        <begin position="15"/>
        <end position="62"/>
    </location>
</feature>
<dbReference type="VEuPathDB" id="GiardiaDB:SS50377_25637"/>
<gene>
    <name evidence="3" type="ORF">SS50377_10211</name>
    <name evidence="4" type="ORF">SS50377_25637</name>
</gene>
<dbReference type="EMBL" id="KI545950">
    <property type="protein sequence ID" value="EST49462.1"/>
    <property type="molecule type" value="Genomic_DNA"/>
</dbReference>
<dbReference type="PROSITE" id="PS50006">
    <property type="entry name" value="FHA_DOMAIN"/>
    <property type="match status" value="1"/>
</dbReference>